<sequence>MTNSPTDAQVTAARNFLHALEADDPRNAVVVSEGIDDSFQHTLTSIDAMVNMRDPRSASQELQEAQSAFLKATTPAATVVVGDITELPFSAMVVPATQTLIGPTSPSISDLAARIHQRAGFGLRLECARLLKESHEHIEVGSAYVTSGFLLPTPWIIHIVTPQLNLAARGESIELLRQCFQNIFATAAGRDWKELTIPSQLTGPLGFPAGMEAQILSEELAAARKTGFSAHVVIVCDSESAAGAYRRTFAPVTD</sequence>
<dbReference type="AlphaFoldDB" id="A0A811G3B5"/>
<evidence type="ECO:0000313" key="3">
    <source>
        <dbReference type="Proteomes" id="UP000480222"/>
    </source>
</evidence>
<dbReference type="Pfam" id="PF01661">
    <property type="entry name" value="Macro"/>
    <property type="match status" value="1"/>
</dbReference>
<dbReference type="InterPro" id="IPR043472">
    <property type="entry name" value="Macro_dom-like"/>
</dbReference>
<dbReference type="InterPro" id="IPR002589">
    <property type="entry name" value="Macro_dom"/>
</dbReference>
<dbReference type="PANTHER" id="PTHR11106:SF27">
    <property type="entry name" value="MACRO DOMAIN-CONTAINING PROTEIN"/>
    <property type="match status" value="1"/>
</dbReference>
<proteinExistence type="predicted"/>
<evidence type="ECO:0000313" key="2">
    <source>
        <dbReference type="EMBL" id="CAB0591288.1"/>
    </source>
</evidence>
<dbReference type="Gene3D" id="3.40.220.10">
    <property type="entry name" value="Leucine Aminopeptidase, subunit E, domain 1"/>
    <property type="match status" value="1"/>
</dbReference>
<dbReference type="Proteomes" id="UP000480222">
    <property type="component" value="Unassembled WGS sequence"/>
</dbReference>
<comment type="caution">
    <text evidence="2">The sequence shown here is derived from an EMBL/GenBank/DDBJ whole genome shotgun (WGS) entry which is preliminary data.</text>
</comment>
<protein>
    <submittedName>
        <fullName evidence="2">Macro domain-containing protein</fullName>
    </submittedName>
</protein>
<organism evidence="2 3">
    <name type="scientific">Corynebacterium diphtheriae</name>
    <dbReference type="NCBI Taxonomy" id="1717"/>
    <lineage>
        <taxon>Bacteria</taxon>
        <taxon>Bacillati</taxon>
        <taxon>Actinomycetota</taxon>
        <taxon>Actinomycetes</taxon>
        <taxon>Mycobacteriales</taxon>
        <taxon>Corynebacteriaceae</taxon>
        <taxon>Corynebacterium</taxon>
    </lineage>
</organism>
<name>A0A811G3B5_CORDP</name>
<accession>A0A811G3B5</accession>
<dbReference type="RefSeq" id="WP_085691106.1">
    <property type="nucleotide sequence ID" value="NZ_CP040523.1"/>
</dbReference>
<dbReference type="EMBL" id="CADDAV010000010">
    <property type="protein sequence ID" value="CAB0591288.1"/>
    <property type="molecule type" value="Genomic_DNA"/>
</dbReference>
<reference evidence="2 3" key="1">
    <citation type="submission" date="2020-02" db="EMBL/GenBank/DDBJ databases">
        <authorList>
            <person name="Brisse S."/>
        </authorList>
    </citation>
    <scope>NUCLEOTIDE SEQUENCE [LARGE SCALE GENOMIC DNA]</scope>
    <source>
        <strain evidence="2">CIP107547</strain>
    </source>
</reference>
<evidence type="ECO:0000259" key="1">
    <source>
        <dbReference type="PROSITE" id="PS51154"/>
    </source>
</evidence>
<feature type="domain" description="Macro" evidence="1">
    <location>
        <begin position="64"/>
        <end position="253"/>
    </location>
</feature>
<gene>
    <name evidence="2" type="ORF">CIP107547_00763</name>
</gene>
<dbReference type="PROSITE" id="PS51154">
    <property type="entry name" value="MACRO"/>
    <property type="match status" value="1"/>
</dbReference>
<dbReference type="PANTHER" id="PTHR11106">
    <property type="entry name" value="GANGLIOSIDE INDUCED DIFFERENTIATION ASSOCIATED PROTEIN 2-RELATED"/>
    <property type="match status" value="1"/>
</dbReference>
<dbReference type="SUPFAM" id="SSF52949">
    <property type="entry name" value="Macro domain-like"/>
    <property type="match status" value="1"/>
</dbReference>